<proteinExistence type="predicted"/>
<evidence type="ECO:0000313" key="2">
    <source>
        <dbReference type="EMBL" id="PKC51612.1"/>
    </source>
</evidence>
<reference evidence="2 3" key="1">
    <citation type="submission" date="2017-10" db="EMBL/GenBank/DDBJ databases">
        <title>Extensive intraspecific genome diversity in a model arbuscular mycorrhizal fungus.</title>
        <authorList>
            <person name="Chen E.C.H."/>
            <person name="Morin E."/>
            <person name="Baudet D."/>
            <person name="Noel J."/>
            <person name="Ndikumana S."/>
            <person name="Charron P."/>
            <person name="St-Onge C."/>
            <person name="Giorgi J."/>
            <person name="Grigoriev I.V."/>
            <person name="Roux C."/>
            <person name="Martin F.M."/>
            <person name="Corradi N."/>
        </authorList>
    </citation>
    <scope>NUCLEOTIDE SEQUENCE [LARGE SCALE GENOMIC DNA]</scope>
    <source>
        <strain evidence="2 3">A1</strain>
    </source>
</reference>
<accession>A0A2N0QKP1</accession>
<dbReference type="VEuPathDB" id="FungiDB:RhiirA1_519186"/>
<dbReference type="EMBL" id="LLXH01007315">
    <property type="protein sequence ID" value="PKC51612.1"/>
    <property type="molecule type" value="Genomic_DNA"/>
</dbReference>
<feature type="region of interest" description="Disordered" evidence="1">
    <location>
        <begin position="138"/>
        <end position="191"/>
    </location>
</feature>
<organism evidence="2 3">
    <name type="scientific">Rhizophagus irregularis</name>
    <dbReference type="NCBI Taxonomy" id="588596"/>
    <lineage>
        <taxon>Eukaryota</taxon>
        <taxon>Fungi</taxon>
        <taxon>Fungi incertae sedis</taxon>
        <taxon>Mucoromycota</taxon>
        <taxon>Glomeromycotina</taxon>
        <taxon>Glomeromycetes</taxon>
        <taxon>Glomerales</taxon>
        <taxon>Glomeraceae</taxon>
        <taxon>Rhizophagus</taxon>
    </lineage>
</organism>
<sequence>MSLVTRGIICRHYFSIMLRTSQAQFYIGFINSRWFITTYLNDIKNRPLYFASKFNTNLKTSLLESNNFLEFLDVIDDVSSISISIPYVFFNKQRLYANVHRLVKQVNQISCKTCDESFIDLLKEYINKKNSEALTLEQSDNMENQDELEVDQENTHQNQIGNPIIRHPKRRLPGTARFKGPLENSSHSNEIIGGRTQNKCGLYYNVRYNRATCPSNPNKKKRRQN</sequence>
<reference evidence="2 3" key="2">
    <citation type="submission" date="2017-10" db="EMBL/GenBank/DDBJ databases">
        <title>Genome analyses suggest a sexual origin of heterokaryosis in a supposedly ancient asexual fungus.</title>
        <authorList>
            <person name="Corradi N."/>
            <person name="Sedzielewska K."/>
            <person name="Noel J."/>
            <person name="Charron P."/>
            <person name="Farinelli L."/>
            <person name="Marton T."/>
            <person name="Kruger M."/>
            <person name="Pelin A."/>
            <person name="Brachmann A."/>
            <person name="Corradi N."/>
        </authorList>
    </citation>
    <scope>NUCLEOTIDE SEQUENCE [LARGE SCALE GENOMIC DNA]</scope>
    <source>
        <strain evidence="2 3">A1</strain>
    </source>
</reference>
<feature type="compositionally biased region" description="Acidic residues" evidence="1">
    <location>
        <begin position="143"/>
        <end position="152"/>
    </location>
</feature>
<dbReference type="AlphaFoldDB" id="A0A2N0QKP1"/>
<dbReference type="VEuPathDB" id="FungiDB:RhiirFUN_003227"/>
<evidence type="ECO:0008006" key="4">
    <source>
        <dbReference type="Google" id="ProtNLM"/>
    </source>
</evidence>
<protein>
    <recommendedName>
        <fullName evidence="4">SWIM-type domain-containing protein</fullName>
    </recommendedName>
</protein>
<evidence type="ECO:0000256" key="1">
    <source>
        <dbReference type="SAM" id="MobiDB-lite"/>
    </source>
</evidence>
<evidence type="ECO:0000313" key="3">
    <source>
        <dbReference type="Proteomes" id="UP000232688"/>
    </source>
</evidence>
<gene>
    <name evidence="2" type="ORF">RhiirA1_519186</name>
</gene>
<name>A0A2N0QKP1_9GLOM</name>
<feature type="non-terminal residue" evidence="2">
    <location>
        <position position="1"/>
    </location>
</feature>
<dbReference type="Proteomes" id="UP000232688">
    <property type="component" value="Unassembled WGS sequence"/>
</dbReference>
<dbReference type="VEuPathDB" id="FungiDB:FUN_021878"/>
<comment type="caution">
    <text evidence="2">The sequence shown here is derived from an EMBL/GenBank/DDBJ whole genome shotgun (WGS) entry which is preliminary data.</text>
</comment>